<organism evidence="10 11">
    <name type="scientific">Aphanomyces euteiches</name>
    <dbReference type="NCBI Taxonomy" id="100861"/>
    <lineage>
        <taxon>Eukaryota</taxon>
        <taxon>Sar</taxon>
        <taxon>Stramenopiles</taxon>
        <taxon>Oomycota</taxon>
        <taxon>Saprolegniomycetes</taxon>
        <taxon>Saprolegniales</taxon>
        <taxon>Verrucalvaceae</taxon>
        <taxon>Aphanomyces</taxon>
    </lineage>
</organism>
<dbReference type="GO" id="GO:0016231">
    <property type="term" value="F:beta-N-acetylglucosaminidase activity"/>
    <property type="evidence" value="ECO:0007669"/>
    <property type="project" value="TreeGrafter"/>
</dbReference>
<dbReference type="Gene3D" id="3.20.20.80">
    <property type="entry name" value="Glycosidases"/>
    <property type="match status" value="1"/>
</dbReference>
<feature type="active site" description="Proton donor" evidence="8">
    <location>
        <position position="102"/>
    </location>
</feature>
<dbReference type="GO" id="GO:0030203">
    <property type="term" value="P:glycosaminoglycan metabolic process"/>
    <property type="evidence" value="ECO:0007669"/>
    <property type="project" value="TreeGrafter"/>
</dbReference>
<evidence type="ECO:0000256" key="8">
    <source>
        <dbReference type="PIRSR" id="PIRSR625705-1"/>
    </source>
</evidence>
<dbReference type="PANTHER" id="PTHR22600:SF26">
    <property type="entry name" value="BETA-N-ACETYLHEXOSAMINIDASE"/>
    <property type="match status" value="1"/>
</dbReference>
<keyword evidence="4" id="KW-0732">Signal</keyword>
<dbReference type="InterPro" id="IPR025705">
    <property type="entry name" value="Beta_hexosaminidase_sua/sub"/>
</dbReference>
<keyword evidence="6" id="KW-0325">Glycoprotein</keyword>
<dbReference type="EC" id="3.2.1.52" evidence="3"/>
<dbReference type="GO" id="GO:0005975">
    <property type="term" value="P:carbohydrate metabolic process"/>
    <property type="evidence" value="ECO:0007669"/>
    <property type="project" value="InterPro"/>
</dbReference>
<dbReference type="AlphaFoldDB" id="A0A6G0XIW1"/>
<evidence type="ECO:0000313" key="11">
    <source>
        <dbReference type="Proteomes" id="UP000481153"/>
    </source>
</evidence>
<gene>
    <name evidence="10" type="ORF">Ae201684_004326</name>
</gene>
<dbReference type="PRINTS" id="PR00738">
    <property type="entry name" value="GLHYDRLASE20"/>
</dbReference>
<dbReference type="EMBL" id="VJMJ01000054">
    <property type="protein sequence ID" value="KAF0740084.1"/>
    <property type="molecule type" value="Genomic_DNA"/>
</dbReference>
<dbReference type="InterPro" id="IPR017853">
    <property type="entry name" value="GH"/>
</dbReference>
<feature type="domain" description="Glycoside hydrolase family 20 catalytic" evidence="9">
    <location>
        <begin position="2"/>
        <end position="281"/>
    </location>
</feature>
<accession>A0A6G0XIW1</accession>
<dbReference type="FunFam" id="3.20.20.80:FF:000063">
    <property type="entry name" value="Beta-hexosaminidase"/>
    <property type="match status" value="1"/>
</dbReference>
<comment type="caution">
    <text evidence="10">The sequence shown here is derived from an EMBL/GenBank/DDBJ whole genome shotgun (WGS) entry which is preliminary data.</text>
</comment>
<dbReference type="Pfam" id="PF00728">
    <property type="entry name" value="Glyco_hydro_20"/>
    <property type="match status" value="1"/>
</dbReference>
<evidence type="ECO:0000313" key="10">
    <source>
        <dbReference type="EMBL" id="KAF0740084.1"/>
    </source>
</evidence>
<name>A0A6G0XIW1_9STRA</name>
<evidence type="ECO:0000256" key="5">
    <source>
        <dbReference type="ARBA" id="ARBA00022801"/>
    </source>
</evidence>
<evidence type="ECO:0000256" key="2">
    <source>
        <dbReference type="ARBA" id="ARBA00006285"/>
    </source>
</evidence>
<evidence type="ECO:0000256" key="6">
    <source>
        <dbReference type="ARBA" id="ARBA00023180"/>
    </source>
</evidence>
<keyword evidence="5" id="KW-0378">Hydrolase</keyword>
<dbReference type="Proteomes" id="UP000481153">
    <property type="component" value="Unassembled WGS sequence"/>
</dbReference>
<evidence type="ECO:0000259" key="9">
    <source>
        <dbReference type="Pfam" id="PF00728"/>
    </source>
</evidence>
<keyword evidence="11" id="KW-1185">Reference proteome</keyword>
<comment type="catalytic activity">
    <reaction evidence="1">
        <text>Hydrolysis of terminal non-reducing N-acetyl-D-hexosamine residues in N-acetyl-beta-D-hexosaminides.</text>
        <dbReference type="EC" id="3.2.1.52"/>
    </reaction>
</comment>
<reference evidence="10 11" key="1">
    <citation type="submission" date="2019-07" db="EMBL/GenBank/DDBJ databases">
        <title>Genomics analysis of Aphanomyces spp. identifies a new class of oomycete effector associated with host adaptation.</title>
        <authorList>
            <person name="Gaulin E."/>
        </authorList>
    </citation>
    <scope>NUCLEOTIDE SEQUENCE [LARGE SCALE GENOMIC DNA]</scope>
    <source>
        <strain evidence="10 11">ATCC 201684</strain>
    </source>
</reference>
<comment type="similarity">
    <text evidence="2">Belongs to the glycosyl hydrolase 20 family.</text>
</comment>
<evidence type="ECO:0000256" key="4">
    <source>
        <dbReference type="ARBA" id="ARBA00022729"/>
    </source>
</evidence>
<evidence type="ECO:0000256" key="1">
    <source>
        <dbReference type="ARBA" id="ARBA00001231"/>
    </source>
</evidence>
<evidence type="ECO:0000256" key="7">
    <source>
        <dbReference type="ARBA" id="ARBA00023295"/>
    </source>
</evidence>
<protein>
    <recommendedName>
        <fullName evidence="3">beta-N-acetylhexosaminidase</fullName>
        <ecNumber evidence="3">3.2.1.52</ecNumber>
    </recommendedName>
</protein>
<dbReference type="GO" id="GO:0005886">
    <property type="term" value="C:plasma membrane"/>
    <property type="evidence" value="ECO:0007669"/>
    <property type="project" value="TreeGrafter"/>
</dbReference>
<proteinExistence type="inferred from homology"/>
<dbReference type="SUPFAM" id="SSF51445">
    <property type="entry name" value="(Trans)glycosidases"/>
    <property type="match status" value="1"/>
</dbReference>
<evidence type="ECO:0000256" key="3">
    <source>
        <dbReference type="ARBA" id="ARBA00012663"/>
    </source>
</evidence>
<keyword evidence="7" id="KW-0326">Glycosidase</keyword>
<dbReference type="PANTHER" id="PTHR22600">
    <property type="entry name" value="BETA-HEXOSAMINIDASE"/>
    <property type="match status" value="1"/>
</dbReference>
<dbReference type="VEuPathDB" id="FungiDB:AeMF1_019528"/>
<dbReference type="InterPro" id="IPR015883">
    <property type="entry name" value="Glyco_hydro_20_cat"/>
</dbReference>
<sequence length="327" mass="37536">MAYSQANVKELVAYAKAHGVQVTPEIDAPAHVGAGWQWGLDFGVGELTLCWANSPTVYHQCWEAPCGQLNPMNEKVYDLLDKIWGEMTDLFESDVYHLGGDEVFTQCWKNSTVVSDHVSNKTGDDEYFEIWAKFQERVQNNLWKRAPKKKIQLWTSDLTTDKFFKYLPKDKVIIQTWGPAVNNEPRMITDAGYQTVVSFQDFHYLDCGFNGIDRKDNGWCAPYKTWQMIYEQPLDFNVTANNARLVLGSELVMWTEVSGEAALDTRVWPRASAFAERAWTNPSTRWDKAMPRLTIQAYRIIETGVAADLLQPHWCRQHPGECPLIVW</sequence>